<comment type="caution">
    <text evidence="2">The sequence shown here is derived from an EMBL/GenBank/DDBJ whole genome shotgun (WGS) entry which is preliminary data.</text>
</comment>
<gene>
    <name evidence="2" type="ORF">EDB81DRAFT_778583</name>
</gene>
<keyword evidence="3" id="KW-1185">Reference proteome</keyword>
<dbReference type="AlphaFoldDB" id="A0A9P9JQA7"/>
<organism evidence="2 3">
    <name type="scientific">Dactylonectria macrodidyma</name>
    <dbReference type="NCBI Taxonomy" id="307937"/>
    <lineage>
        <taxon>Eukaryota</taxon>
        <taxon>Fungi</taxon>
        <taxon>Dikarya</taxon>
        <taxon>Ascomycota</taxon>
        <taxon>Pezizomycotina</taxon>
        <taxon>Sordariomycetes</taxon>
        <taxon>Hypocreomycetidae</taxon>
        <taxon>Hypocreales</taxon>
        <taxon>Nectriaceae</taxon>
        <taxon>Dactylonectria</taxon>
    </lineage>
</organism>
<dbReference type="Proteomes" id="UP000738349">
    <property type="component" value="Unassembled WGS sequence"/>
</dbReference>
<dbReference type="EMBL" id="JAGMUV010000002">
    <property type="protein sequence ID" value="KAH7171485.1"/>
    <property type="molecule type" value="Genomic_DNA"/>
</dbReference>
<name>A0A9P9JQA7_9HYPO</name>
<feature type="non-terminal residue" evidence="2">
    <location>
        <position position="1"/>
    </location>
</feature>
<evidence type="ECO:0000256" key="1">
    <source>
        <dbReference type="SAM" id="MobiDB-lite"/>
    </source>
</evidence>
<protein>
    <submittedName>
        <fullName evidence="2">Uncharacterized protein</fullName>
    </submittedName>
</protein>
<proteinExistence type="predicted"/>
<feature type="region of interest" description="Disordered" evidence="1">
    <location>
        <begin position="177"/>
        <end position="220"/>
    </location>
</feature>
<evidence type="ECO:0000313" key="2">
    <source>
        <dbReference type="EMBL" id="KAH7171485.1"/>
    </source>
</evidence>
<sequence>MGLAEEKEKEKEAGNNSIINGLNVSDVYRASDDVGKLNPGNETHRNITELYFNRPLTYAQYQARNWMWLRCRTWTLNRFDAGGSWVADGGAAWRKEASKTKCGVVNWDTQFVNEQGWGDIYTSWDWMAIGCGQVKAVQAAVKAARKTANETRRELYIYNCRGFDDYPWSFVEMRRGAKEPTDDNSGFGLDPAATQEQKWNNDEGPIGYMPLKDAGSLEGV</sequence>
<accession>A0A9P9JQA7</accession>
<dbReference type="OrthoDB" id="5104016at2759"/>
<evidence type="ECO:0000313" key="3">
    <source>
        <dbReference type="Proteomes" id="UP000738349"/>
    </source>
</evidence>
<reference evidence="2" key="1">
    <citation type="journal article" date="2021" name="Nat. Commun.">
        <title>Genetic determinants of endophytism in the Arabidopsis root mycobiome.</title>
        <authorList>
            <person name="Mesny F."/>
            <person name="Miyauchi S."/>
            <person name="Thiergart T."/>
            <person name="Pickel B."/>
            <person name="Atanasova L."/>
            <person name="Karlsson M."/>
            <person name="Huettel B."/>
            <person name="Barry K.W."/>
            <person name="Haridas S."/>
            <person name="Chen C."/>
            <person name="Bauer D."/>
            <person name="Andreopoulos W."/>
            <person name="Pangilinan J."/>
            <person name="LaButti K."/>
            <person name="Riley R."/>
            <person name="Lipzen A."/>
            <person name="Clum A."/>
            <person name="Drula E."/>
            <person name="Henrissat B."/>
            <person name="Kohler A."/>
            <person name="Grigoriev I.V."/>
            <person name="Martin F.M."/>
            <person name="Hacquard S."/>
        </authorList>
    </citation>
    <scope>NUCLEOTIDE SEQUENCE</scope>
    <source>
        <strain evidence="2">MPI-CAGE-AT-0147</strain>
    </source>
</reference>